<gene>
    <name evidence="12" type="ORF">DDR33_04230</name>
</gene>
<evidence type="ECO:0000256" key="5">
    <source>
        <dbReference type="ARBA" id="ARBA00022777"/>
    </source>
</evidence>
<protein>
    <recommendedName>
        <fullName evidence="2">histidine kinase</fullName>
        <ecNumber evidence="2">2.7.13.3</ecNumber>
    </recommendedName>
</protein>
<evidence type="ECO:0000256" key="8">
    <source>
        <dbReference type="PROSITE-ProRule" id="PRU00169"/>
    </source>
</evidence>
<dbReference type="GO" id="GO:0005886">
    <property type="term" value="C:plasma membrane"/>
    <property type="evidence" value="ECO:0007669"/>
    <property type="project" value="TreeGrafter"/>
</dbReference>
<dbReference type="SUPFAM" id="SSF52172">
    <property type="entry name" value="CheY-like"/>
    <property type="match status" value="1"/>
</dbReference>
<dbReference type="FunFam" id="3.30.565.10:FF:000006">
    <property type="entry name" value="Sensor histidine kinase WalK"/>
    <property type="match status" value="1"/>
</dbReference>
<dbReference type="PROSITE" id="PS50113">
    <property type="entry name" value="PAC"/>
    <property type="match status" value="1"/>
</dbReference>
<comment type="catalytic activity">
    <reaction evidence="1">
        <text>ATP + protein L-histidine = ADP + protein N-phospho-L-histidine.</text>
        <dbReference type="EC" id="2.7.13.3"/>
    </reaction>
</comment>
<dbReference type="PROSITE" id="PS50109">
    <property type="entry name" value="HIS_KIN"/>
    <property type="match status" value="1"/>
</dbReference>
<dbReference type="OrthoDB" id="9781208at2"/>
<evidence type="ECO:0000259" key="11">
    <source>
        <dbReference type="PROSITE" id="PS50113"/>
    </source>
</evidence>
<evidence type="ECO:0000256" key="7">
    <source>
        <dbReference type="ARBA" id="ARBA00023136"/>
    </source>
</evidence>
<accession>A0A2U2PLE6</accession>
<keyword evidence="6" id="KW-0902">Two-component regulatory system</keyword>
<dbReference type="EMBL" id="QEAS01000002">
    <property type="protein sequence ID" value="PWG82226.1"/>
    <property type="molecule type" value="Genomic_DNA"/>
</dbReference>
<dbReference type="PRINTS" id="PR00344">
    <property type="entry name" value="BCTRLSENSOR"/>
</dbReference>
<dbReference type="SUPFAM" id="SSF55874">
    <property type="entry name" value="ATPase domain of HSP90 chaperone/DNA topoisomerase II/histidine kinase"/>
    <property type="match status" value="1"/>
</dbReference>
<feature type="domain" description="Response regulatory" evidence="10">
    <location>
        <begin position="1"/>
        <end position="118"/>
    </location>
</feature>
<evidence type="ECO:0000256" key="6">
    <source>
        <dbReference type="ARBA" id="ARBA00023012"/>
    </source>
</evidence>
<dbReference type="InterPro" id="IPR011006">
    <property type="entry name" value="CheY-like_superfamily"/>
</dbReference>
<dbReference type="Pfam" id="PF00512">
    <property type="entry name" value="HisKA"/>
    <property type="match status" value="1"/>
</dbReference>
<dbReference type="FunFam" id="1.10.287.130:FF:000001">
    <property type="entry name" value="Two-component sensor histidine kinase"/>
    <property type="match status" value="1"/>
</dbReference>
<dbReference type="PANTHER" id="PTHR43047">
    <property type="entry name" value="TWO-COMPONENT HISTIDINE PROTEIN KINASE"/>
    <property type="match status" value="1"/>
</dbReference>
<dbReference type="InterPro" id="IPR035965">
    <property type="entry name" value="PAS-like_dom_sf"/>
</dbReference>
<dbReference type="Pfam" id="PF02518">
    <property type="entry name" value="HATPase_c"/>
    <property type="match status" value="1"/>
</dbReference>
<name>A0A2U2PLE6_9SPHI</name>
<feature type="domain" description="PAC" evidence="11">
    <location>
        <begin position="216"/>
        <end position="268"/>
    </location>
</feature>
<dbReference type="EC" id="2.7.13.3" evidence="2"/>
<dbReference type="Proteomes" id="UP000245647">
    <property type="component" value="Unassembled WGS sequence"/>
</dbReference>
<keyword evidence="3 8" id="KW-0597">Phosphoprotein</keyword>
<dbReference type="SMART" id="SM00388">
    <property type="entry name" value="HisKA"/>
    <property type="match status" value="1"/>
</dbReference>
<dbReference type="Gene3D" id="3.30.565.10">
    <property type="entry name" value="Histidine kinase-like ATPase, C-terminal domain"/>
    <property type="match status" value="1"/>
</dbReference>
<dbReference type="SMART" id="SM00448">
    <property type="entry name" value="REC"/>
    <property type="match status" value="1"/>
</dbReference>
<keyword evidence="7" id="KW-0472">Membrane</keyword>
<dbReference type="PROSITE" id="PS50110">
    <property type="entry name" value="RESPONSE_REGULATORY"/>
    <property type="match status" value="1"/>
</dbReference>
<evidence type="ECO:0000313" key="13">
    <source>
        <dbReference type="Proteomes" id="UP000245647"/>
    </source>
</evidence>
<dbReference type="InterPro" id="IPR004358">
    <property type="entry name" value="Sig_transdc_His_kin-like_C"/>
</dbReference>
<dbReference type="Gene3D" id="1.10.287.130">
    <property type="match status" value="1"/>
</dbReference>
<evidence type="ECO:0000256" key="2">
    <source>
        <dbReference type="ARBA" id="ARBA00012438"/>
    </source>
</evidence>
<evidence type="ECO:0000256" key="3">
    <source>
        <dbReference type="ARBA" id="ARBA00022553"/>
    </source>
</evidence>
<dbReference type="InterPro" id="IPR001789">
    <property type="entry name" value="Sig_transdc_resp-reg_receiver"/>
</dbReference>
<feature type="domain" description="Histidine kinase" evidence="9">
    <location>
        <begin position="272"/>
        <end position="490"/>
    </location>
</feature>
<dbReference type="InterPro" id="IPR005467">
    <property type="entry name" value="His_kinase_dom"/>
</dbReference>
<dbReference type="SMART" id="SM00387">
    <property type="entry name" value="HATPase_c"/>
    <property type="match status" value="1"/>
</dbReference>
<evidence type="ECO:0000256" key="1">
    <source>
        <dbReference type="ARBA" id="ARBA00000085"/>
    </source>
</evidence>
<comment type="caution">
    <text evidence="12">The sequence shown here is derived from an EMBL/GenBank/DDBJ whole genome shotgun (WGS) entry which is preliminary data.</text>
</comment>
<evidence type="ECO:0000256" key="4">
    <source>
        <dbReference type="ARBA" id="ARBA00022679"/>
    </source>
</evidence>
<dbReference type="Gene3D" id="3.30.450.20">
    <property type="entry name" value="PAS domain"/>
    <property type="match status" value="1"/>
</dbReference>
<dbReference type="SUPFAM" id="SSF55785">
    <property type="entry name" value="PYP-like sensor domain (PAS domain)"/>
    <property type="match status" value="1"/>
</dbReference>
<dbReference type="InterPro" id="IPR000700">
    <property type="entry name" value="PAS-assoc_C"/>
</dbReference>
<reference evidence="12 13" key="1">
    <citation type="submission" date="2018-04" db="EMBL/GenBank/DDBJ databases">
        <title>Pedobacter chongqingensis sp. nov., isolated from a rottenly hemp rope.</title>
        <authorList>
            <person name="Cai Y."/>
        </authorList>
    </citation>
    <scope>NUCLEOTIDE SEQUENCE [LARGE SCALE GENOMIC DNA]</scope>
    <source>
        <strain evidence="12 13">FJ4-8</strain>
    </source>
</reference>
<dbReference type="GO" id="GO:0000155">
    <property type="term" value="F:phosphorelay sensor kinase activity"/>
    <property type="evidence" value="ECO:0007669"/>
    <property type="project" value="InterPro"/>
</dbReference>
<dbReference type="InterPro" id="IPR036097">
    <property type="entry name" value="HisK_dim/P_sf"/>
</dbReference>
<evidence type="ECO:0000259" key="10">
    <source>
        <dbReference type="PROSITE" id="PS50110"/>
    </source>
</evidence>
<dbReference type="InterPro" id="IPR003661">
    <property type="entry name" value="HisK_dim/P_dom"/>
</dbReference>
<dbReference type="InterPro" id="IPR003594">
    <property type="entry name" value="HATPase_dom"/>
</dbReference>
<keyword evidence="4" id="KW-0808">Transferase</keyword>
<feature type="modified residue" description="4-aspartylphosphate" evidence="8">
    <location>
        <position position="50"/>
    </location>
</feature>
<keyword evidence="13" id="KW-1185">Reference proteome</keyword>
<dbReference type="CDD" id="cd00082">
    <property type="entry name" value="HisKA"/>
    <property type="match status" value="1"/>
</dbReference>
<keyword evidence="5 12" id="KW-0418">Kinase</keyword>
<dbReference type="SUPFAM" id="SSF47384">
    <property type="entry name" value="Homodimeric domain of signal transducing histidine kinase"/>
    <property type="match status" value="1"/>
</dbReference>
<dbReference type="CDD" id="cd00130">
    <property type="entry name" value="PAS"/>
    <property type="match status" value="1"/>
</dbReference>
<dbReference type="Gene3D" id="3.40.50.2300">
    <property type="match status" value="1"/>
</dbReference>
<dbReference type="Pfam" id="PF00072">
    <property type="entry name" value="Response_reg"/>
    <property type="match status" value="1"/>
</dbReference>
<sequence>MILIVDDKPENIFSLKKTLEIHNFKVDSALSGEDALKKILKNTYSLIILDVQMPGMDGFEVAETISGYSKSKDIPIIFLSAVNTEKRFITKGYASGGIDYVTKPVDPDIFILKVKTLHRLYEQTRELNEAQLALRAEIEFRKQAQAELRERVQELRTILESIPQIAFTAKSDGIIEFVNQHWFDYSSSENEFPASHPDDPSVEKEWKKTLRSGGSLQLEVRIKKLNEDRYRCHLLRVSPVKESNEIVKWVGTFTDIEEQKQAEKRKDEFLSIASHELKTPLTSIKAYMQLLERSFEDNAARTGETGKYLERTQLQIEKLHSLIADLLDVSKIESGKLKFNKKLFEFEPLLENSIDIIRQTNKDISIIRKGSANVQVYGDEIRLEQVLLNYLTNAIKYSPDSTEVHIESHITQDHHLFVHVRDFGVGISGDKKANVFKKFYRVEETSHRFQGLGIGLYICSEIIKRHNGTYGVESTPGEGSVFYFSIPVIPNE</sequence>
<organism evidence="12 13">
    <name type="scientific">Pararcticibacter amylolyticus</name>
    <dbReference type="NCBI Taxonomy" id="2173175"/>
    <lineage>
        <taxon>Bacteria</taxon>
        <taxon>Pseudomonadati</taxon>
        <taxon>Bacteroidota</taxon>
        <taxon>Sphingobacteriia</taxon>
        <taxon>Sphingobacteriales</taxon>
        <taxon>Sphingobacteriaceae</taxon>
        <taxon>Pararcticibacter</taxon>
    </lineage>
</organism>
<proteinExistence type="predicted"/>
<dbReference type="GO" id="GO:0009927">
    <property type="term" value="F:histidine phosphotransfer kinase activity"/>
    <property type="evidence" value="ECO:0007669"/>
    <property type="project" value="TreeGrafter"/>
</dbReference>
<dbReference type="RefSeq" id="WP_109414505.1">
    <property type="nucleotide sequence ID" value="NZ_QEAS01000002.1"/>
</dbReference>
<evidence type="ECO:0000259" key="9">
    <source>
        <dbReference type="PROSITE" id="PS50109"/>
    </source>
</evidence>
<dbReference type="PANTHER" id="PTHR43047:SF72">
    <property type="entry name" value="OSMOSENSING HISTIDINE PROTEIN KINASE SLN1"/>
    <property type="match status" value="1"/>
</dbReference>
<evidence type="ECO:0000313" key="12">
    <source>
        <dbReference type="EMBL" id="PWG82226.1"/>
    </source>
</evidence>
<dbReference type="AlphaFoldDB" id="A0A2U2PLE6"/>
<dbReference type="InterPro" id="IPR036890">
    <property type="entry name" value="HATPase_C_sf"/>
</dbReference>
<dbReference type="InterPro" id="IPR000014">
    <property type="entry name" value="PAS"/>
</dbReference>